<evidence type="ECO:0000313" key="4">
    <source>
        <dbReference type="Proteomes" id="UP000250245"/>
    </source>
</evidence>
<feature type="domain" description="Chaperone DnaJ C-terminal" evidence="2">
    <location>
        <begin position="55"/>
        <end position="110"/>
    </location>
</feature>
<dbReference type="InterPro" id="IPR002939">
    <property type="entry name" value="DnaJ_C"/>
</dbReference>
<dbReference type="Proteomes" id="UP000250245">
    <property type="component" value="Unassembled WGS sequence"/>
</dbReference>
<dbReference type="GO" id="GO:0006457">
    <property type="term" value="P:protein folding"/>
    <property type="evidence" value="ECO:0007669"/>
    <property type="project" value="InterPro"/>
</dbReference>
<protein>
    <submittedName>
        <fullName evidence="3">Chaperone protein DnaJ</fullName>
    </submittedName>
</protein>
<name>A0A2X3BIV7_9ACTO</name>
<gene>
    <name evidence="3" type="ORF">NCTC11820_02009</name>
</gene>
<accession>A0A2X3BIV7</accession>
<dbReference type="SUPFAM" id="SSF49493">
    <property type="entry name" value="HSP40/DnaJ peptide-binding domain"/>
    <property type="match status" value="1"/>
</dbReference>
<evidence type="ECO:0000313" key="3">
    <source>
        <dbReference type="EMBL" id="SQC01617.1"/>
    </source>
</evidence>
<dbReference type="GO" id="GO:0051082">
    <property type="term" value="F:unfolded protein binding"/>
    <property type="evidence" value="ECO:0007669"/>
    <property type="project" value="InterPro"/>
</dbReference>
<organism evidence="3 4">
    <name type="scientific">Mobiluncus curtisii</name>
    <dbReference type="NCBI Taxonomy" id="2051"/>
    <lineage>
        <taxon>Bacteria</taxon>
        <taxon>Bacillati</taxon>
        <taxon>Actinomycetota</taxon>
        <taxon>Actinomycetes</taxon>
        <taxon>Actinomycetales</taxon>
        <taxon>Actinomycetaceae</taxon>
        <taxon>Mobiluncus</taxon>
    </lineage>
</organism>
<proteinExistence type="predicted"/>
<evidence type="ECO:0000259" key="2">
    <source>
        <dbReference type="Pfam" id="PF01556"/>
    </source>
</evidence>
<reference evidence="3 4" key="1">
    <citation type="submission" date="2018-06" db="EMBL/GenBank/DDBJ databases">
        <authorList>
            <consortium name="Pathogen Informatics"/>
            <person name="Doyle S."/>
        </authorList>
    </citation>
    <scope>NUCLEOTIDE SEQUENCE [LARGE SCALE GENOMIC DNA]</scope>
    <source>
        <strain evidence="3 4">NCTC11820</strain>
    </source>
</reference>
<dbReference type="Pfam" id="PF01556">
    <property type="entry name" value="DnaJ_C"/>
    <property type="match status" value="1"/>
</dbReference>
<evidence type="ECO:0000256" key="1">
    <source>
        <dbReference type="SAM" id="MobiDB-lite"/>
    </source>
</evidence>
<dbReference type="InterPro" id="IPR008971">
    <property type="entry name" value="HSP40/DnaJ_pept-bd"/>
</dbReference>
<feature type="region of interest" description="Disordered" evidence="1">
    <location>
        <begin position="27"/>
        <end position="53"/>
    </location>
</feature>
<dbReference type="AlphaFoldDB" id="A0A2X3BIV7"/>
<dbReference type="EMBL" id="UASJ01000007">
    <property type="protein sequence ID" value="SQC01617.1"/>
    <property type="molecule type" value="Genomic_DNA"/>
</dbReference>
<dbReference type="Gene3D" id="2.60.260.20">
    <property type="entry name" value="Urease metallochaperone UreE, N-terminal domain"/>
    <property type="match status" value="1"/>
</dbReference>
<sequence>MELVRVHLTPDLDQAFRVVFREEPDPRLTQVTVPEHPPRGRASSRSRAQDGADLTASTKLTFKQAYNGATIRLKLHGEVISVRIPPGVRDGQKIRLKGKGKPGINGGEPGQPGGDLQCFSAPLPAVGWEGFAVHSAHYFCGSRSTGHLLKYRCRMVRP</sequence>